<comment type="pathway">
    <text evidence="10">Amino-acid biosynthesis; L-methionine biosynthesis via de novo pathway.</text>
</comment>
<dbReference type="EC" id="1.5.1.54" evidence="12"/>
<comment type="caution">
    <text evidence="13">The sequence shown here is derived from an EMBL/GenBank/DDBJ whole genome shotgun (WGS) entry which is preliminary data.</text>
</comment>
<evidence type="ECO:0000256" key="6">
    <source>
        <dbReference type="ARBA" id="ARBA00022827"/>
    </source>
</evidence>
<keyword evidence="4" id="KW-0028">Amino-acid biosynthesis</keyword>
<dbReference type="SUPFAM" id="SSF51730">
    <property type="entry name" value="FAD-linked oxidoreductase"/>
    <property type="match status" value="1"/>
</dbReference>
<organism evidence="13 14">
    <name type="scientific">Kiloniella spongiae</name>
    <dbReference type="NCBI Taxonomy" id="1489064"/>
    <lineage>
        <taxon>Bacteria</taxon>
        <taxon>Pseudomonadati</taxon>
        <taxon>Pseudomonadota</taxon>
        <taxon>Alphaproteobacteria</taxon>
        <taxon>Rhodospirillales</taxon>
        <taxon>Kiloniellaceae</taxon>
        <taxon>Kiloniella</taxon>
    </lineage>
</organism>
<keyword evidence="5 12" id="KW-0285">Flavoprotein</keyword>
<dbReference type="Proteomes" id="UP000035444">
    <property type="component" value="Unassembled WGS sequence"/>
</dbReference>
<evidence type="ECO:0000256" key="5">
    <source>
        <dbReference type="ARBA" id="ARBA00022630"/>
    </source>
</evidence>
<comment type="pathway">
    <text evidence="2 12">One-carbon metabolism; tetrahydrofolate interconversion.</text>
</comment>
<dbReference type="PANTHER" id="PTHR45754:SF3">
    <property type="entry name" value="METHYLENETETRAHYDROFOLATE REDUCTASE (NADPH)"/>
    <property type="match status" value="1"/>
</dbReference>
<keyword evidence="8" id="KW-0520">NAD</keyword>
<dbReference type="GO" id="GO:0106312">
    <property type="term" value="F:methylenetetrahydrofolate reductase (NADH) activity"/>
    <property type="evidence" value="ECO:0007669"/>
    <property type="project" value="UniProtKB-EC"/>
</dbReference>
<dbReference type="GO" id="GO:0009086">
    <property type="term" value="P:methionine biosynthetic process"/>
    <property type="evidence" value="ECO:0007669"/>
    <property type="project" value="UniProtKB-KW"/>
</dbReference>
<sequence length="287" mass="31377">MKRPDISFELFPPASENGLENLTKTVTRLKAFEPKYYSITYGAGGSGQQKSKDLLNELSQDKDLTLAAHITMAGASKAEILETVKSWRDLGVTRLVALRGDAEEPGTAFKPHADGFQDSIEFIASLRELGDFEIAVAAYPDPHPDSKSLADDLAFLKRKQDAGATTAITQFFFEAESYFRFVEKARKAGITIPIIPGILPINNIAQLQRFADRCGATIPDWVSNAFEGLEDNPETAAAVAVSLCLDLCRDLIDGGVDAFHFYTLNRSPLTEAVCRLLSIQAEEKEAA</sequence>
<proteinExistence type="inferred from homology"/>
<dbReference type="InterPro" id="IPR003171">
    <property type="entry name" value="Mehydrof_redctse-like"/>
</dbReference>
<evidence type="ECO:0000256" key="11">
    <source>
        <dbReference type="ARBA" id="ARBA00048628"/>
    </source>
</evidence>
<comment type="catalytic activity">
    <reaction evidence="11">
        <text>(6S)-5-methyl-5,6,7,8-tetrahydrofolate + NAD(+) = (6R)-5,10-methylene-5,6,7,8-tetrahydrofolate + NADH + H(+)</text>
        <dbReference type="Rhea" id="RHEA:19821"/>
        <dbReference type="ChEBI" id="CHEBI:15378"/>
        <dbReference type="ChEBI" id="CHEBI:15636"/>
        <dbReference type="ChEBI" id="CHEBI:18608"/>
        <dbReference type="ChEBI" id="CHEBI:57540"/>
        <dbReference type="ChEBI" id="CHEBI:57945"/>
        <dbReference type="EC" id="1.5.1.54"/>
    </reaction>
    <physiologicalReaction direction="right-to-left" evidence="11">
        <dbReference type="Rhea" id="RHEA:19823"/>
    </physiologicalReaction>
</comment>
<dbReference type="Gene3D" id="3.20.20.220">
    <property type="match status" value="1"/>
</dbReference>
<evidence type="ECO:0000256" key="10">
    <source>
        <dbReference type="ARBA" id="ARBA00034478"/>
    </source>
</evidence>
<evidence type="ECO:0000256" key="1">
    <source>
        <dbReference type="ARBA" id="ARBA00001974"/>
    </source>
</evidence>
<comment type="cofactor">
    <cofactor evidence="1 12">
        <name>FAD</name>
        <dbReference type="ChEBI" id="CHEBI:57692"/>
    </cofactor>
</comment>
<evidence type="ECO:0000256" key="4">
    <source>
        <dbReference type="ARBA" id="ARBA00022605"/>
    </source>
</evidence>
<keyword evidence="7 12" id="KW-0560">Oxidoreductase</keyword>
<dbReference type="NCBIfam" id="TIGR00676">
    <property type="entry name" value="fadh2"/>
    <property type="match status" value="1"/>
</dbReference>
<accession>A0A0H2ME31</accession>
<dbReference type="PANTHER" id="PTHR45754">
    <property type="entry name" value="METHYLENETETRAHYDROFOLATE REDUCTASE"/>
    <property type="match status" value="1"/>
</dbReference>
<dbReference type="PATRIC" id="fig|1489064.4.peg.3075"/>
<dbReference type="GO" id="GO:0035999">
    <property type="term" value="P:tetrahydrofolate interconversion"/>
    <property type="evidence" value="ECO:0007669"/>
    <property type="project" value="UniProtKB-UniPathway"/>
</dbReference>
<dbReference type="Pfam" id="PF02219">
    <property type="entry name" value="MTHFR"/>
    <property type="match status" value="1"/>
</dbReference>
<dbReference type="UniPathway" id="UPA00193"/>
<name>A0A0H2ME31_9PROT</name>
<dbReference type="CDD" id="cd00537">
    <property type="entry name" value="MTHFR"/>
    <property type="match status" value="1"/>
</dbReference>
<evidence type="ECO:0000256" key="12">
    <source>
        <dbReference type="RuleBase" id="RU003862"/>
    </source>
</evidence>
<evidence type="ECO:0000256" key="3">
    <source>
        <dbReference type="ARBA" id="ARBA00006743"/>
    </source>
</evidence>
<evidence type="ECO:0000313" key="14">
    <source>
        <dbReference type="Proteomes" id="UP000035444"/>
    </source>
</evidence>
<evidence type="ECO:0000256" key="8">
    <source>
        <dbReference type="ARBA" id="ARBA00023027"/>
    </source>
</evidence>
<dbReference type="InterPro" id="IPR029041">
    <property type="entry name" value="FAD-linked_oxidoreductase-like"/>
</dbReference>
<dbReference type="RefSeq" id="WP_047763849.1">
    <property type="nucleotide sequence ID" value="NZ_LAQL01000006.1"/>
</dbReference>
<protein>
    <recommendedName>
        <fullName evidence="12">Methylenetetrahydrofolate reductase</fullName>
        <ecNumber evidence="12">1.5.1.54</ecNumber>
    </recommendedName>
</protein>
<dbReference type="EMBL" id="LAQL01000006">
    <property type="protein sequence ID" value="KLN60633.1"/>
    <property type="molecule type" value="Genomic_DNA"/>
</dbReference>
<gene>
    <name evidence="13" type="primary">metF</name>
    <name evidence="13" type="ORF">WH96_08980</name>
</gene>
<evidence type="ECO:0000256" key="7">
    <source>
        <dbReference type="ARBA" id="ARBA00023002"/>
    </source>
</evidence>
<evidence type="ECO:0000256" key="2">
    <source>
        <dbReference type="ARBA" id="ARBA00004777"/>
    </source>
</evidence>
<comment type="similarity">
    <text evidence="3 12">Belongs to the methylenetetrahydrofolate reductase family.</text>
</comment>
<dbReference type="OrthoDB" id="9812555at2"/>
<dbReference type="GO" id="GO:0005829">
    <property type="term" value="C:cytosol"/>
    <property type="evidence" value="ECO:0007669"/>
    <property type="project" value="InterPro"/>
</dbReference>
<dbReference type="GO" id="GO:0071949">
    <property type="term" value="F:FAD binding"/>
    <property type="evidence" value="ECO:0007669"/>
    <property type="project" value="TreeGrafter"/>
</dbReference>
<evidence type="ECO:0000313" key="13">
    <source>
        <dbReference type="EMBL" id="KLN60633.1"/>
    </source>
</evidence>
<reference evidence="13 14" key="1">
    <citation type="submission" date="2015-03" db="EMBL/GenBank/DDBJ databases">
        <title>Genome Sequence of Kiloniella spongiae MEBiC09566, isolated from a marine sponge.</title>
        <authorList>
            <person name="Shao Z."/>
            <person name="Wang L."/>
            <person name="Li X."/>
        </authorList>
    </citation>
    <scope>NUCLEOTIDE SEQUENCE [LARGE SCALE GENOMIC DNA]</scope>
    <source>
        <strain evidence="13 14">MEBiC09566</strain>
    </source>
</reference>
<dbReference type="AlphaFoldDB" id="A0A0H2ME31"/>
<keyword evidence="6 12" id="KW-0274">FAD</keyword>
<evidence type="ECO:0000256" key="9">
    <source>
        <dbReference type="ARBA" id="ARBA00023167"/>
    </source>
</evidence>
<dbReference type="STRING" id="1489064.WH96_08980"/>
<dbReference type="InterPro" id="IPR004620">
    <property type="entry name" value="MTHF_reductase_bac"/>
</dbReference>
<keyword evidence="14" id="KW-1185">Reference proteome</keyword>
<keyword evidence="9" id="KW-0486">Methionine biosynthesis</keyword>